<comment type="similarity">
    <text evidence="2 8">Belongs to the ABC-2 integral membrane protein family.</text>
</comment>
<accession>A0A6I8WFL7</accession>
<evidence type="ECO:0000313" key="10">
    <source>
        <dbReference type="PDB" id="6JBH"/>
    </source>
</evidence>
<comment type="caution">
    <text evidence="8">Lacks conserved residue(s) required for the propagation of feature annotation.</text>
</comment>
<keyword evidence="7 8" id="KW-0472">Membrane</keyword>
<keyword evidence="3 8" id="KW-0813">Transport</keyword>
<feature type="transmembrane region" description="Helical" evidence="8">
    <location>
        <begin position="240"/>
        <end position="258"/>
    </location>
</feature>
<evidence type="ECO:0000256" key="2">
    <source>
        <dbReference type="ARBA" id="ARBA00007783"/>
    </source>
</evidence>
<evidence type="ECO:0000256" key="8">
    <source>
        <dbReference type="RuleBase" id="RU361157"/>
    </source>
</evidence>
<comment type="subcellular location">
    <subcellularLocation>
        <location evidence="1 8">Cell membrane</location>
        <topology evidence="1 8">Multi-pass membrane protein</topology>
    </subcellularLocation>
</comment>
<feature type="domain" description="ABC transmembrane type-2" evidence="9">
    <location>
        <begin position="35"/>
        <end position="260"/>
    </location>
</feature>
<name>A0A6I8WFL7_9BACL</name>
<dbReference type="PANTHER" id="PTHR30413:SF10">
    <property type="entry name" value="CAPSULE POLYSACCHARIDE EXPORT INNER-MEMBRANE PROTEIN CTRC"/>
    <property type="match status" value="1"/>
</dbReference>
<evidence type="ECO:0007829" key="11">
    <source>
        <dbReference type="PDB" id="6JBH"/>
    </source>
</evidence>
<dbReference type="RefSeq" id="WP_026962790.1">
    <property type="nucleotide sequence ID" value="NZ_JAILZJ010000052.1"/>
</dbReference>
<evidence type="ECO:0000256" key="5">
    <source>
        <dbReference type="ARBA" id="ARBA00022692"/>
    </source>
</evidence>
<dbReference type="PDB" id="6JBH">
    <property type="method" value="EM"/>
    <property type="resolution" value="3.94 A"/>
    <property type="chains" value="C/D=1-268"/>
</dbReference>
<dbReference type="AlphaFoldDB" id="A0A6I8WFL7"/>
<protein>
    <recommendedName>
        <fullName evidence="8">Transport permease protein</fullName>
    </recommendedName>
</protein>
<proteinExistence type="evidence at protein level"/>
<keyword evidence="11" id="KW-0002">3D-structure</keyword>
<reference evidence="11" key="1">
    <citation type="journal article" date="2020" name="MBio">
        <title>Cryo-electron Microscopy Structure and Transport Mechanism of a Wall Teichoic Acid ABC Transporter.</title>
        <authorList>
            <person name="Chen L."/>
            <person name="Hou W.T."/>
            <person name="Fan T."/>
            <person name="Liu B."/>
            <person name="Pan T."/>
            <person name="Li Y.H."/>
            <person name="Jiang Y.L."/>
            <person name="Wen W."/>
            <person name="Chen Z.P."/>
            <person name="Sun L."/>
            <person name="Zhou C.Z."/>
            <person name="Chen Y."/>
        </authorList>
    </citation>
    <scope>STRUCTURE BY ELECTRON MICROSCOPY (3.94 ANGSTROMS)</scope>
</reference>
<feature type="transmembrane region" description="Helical" evidence="8">
    <location>
        <begin position="70"/>
        <end position="89"/>
    </location>
</feature>
<keyword evidence="5 8" id="KW-0812">Transmembrane</keyword>
<dbReference type="GO" id="GO:0140359">
    <property type="term" value="F:ABC-type transporter activity"/>
    <property type="evidence" value="ECO:0007669"/>
    <property type="project" value="InterPro"/>
</dbReference>
<feature type="transmembrane region" description="Helical" evidence="8">
    <location>
        <begin position="125"/>
        <end position="146"/>
    </location>
</feature>
<evidence type="ECO:0000256" key="1">
    <source>
        <dbReference type="ARBA" id="ARBA00004651"/>
    </source>
</evidence>
<keyword evidence="6 8" id="KW-1133">Transmembrane helix</keyword>
<evidence type="ECO:0000256" key="7">
    <source>
        <dbReference type="ARBA" id="ARBA00023136"/>
    </source>
</evidence>
<dbReference type="Pfam" id="PF01061">
    <property type="entry name" value="ABC2_membrane"/>
    <property type="match status" value="1"/>
</dbReference>
<dbReference type="PANTHER" id="PTHR30413">
    <property type="entry name" value="INNER MEMBRANE TRANSPORT PERMEASE"/>
    <property type="match status" value="1"/>
</dbReference>
<keyword evidence="4 8" id="KW-1003">Cell membrane</keyword>
<organism evidence="10">
    <name type="scientific">Alicyclobacillus herbarius</name>
    <dbReference type="NCBI Taxonomy" id="122960"/>
    <lineage>
        <taxon>Bacteria</taxon>
        <taxon>Bacillati</taxon>
        <taxon>Bacillota</taxon>
        <taxon>Bacilli</taxon>
        <taxon>Bacillales</taxon>
        <taxon>Alicyclobacillaceae</taxon>
        <taxon>Alicyclobacillus</taxon>
    </lineage>
</organism>
<dbReference type="InterPro" id="IPR013525">
    <property type="entry name" value="ABC2_TM"/>
</dbReference>
<evidence type="ECO:0000256" key="6">
    <source>
        <dbReference type="ARBA" id="ARBA00022989"/>
    </source>
</evidence>
<dbReference type="GO" id="GO:0005886">
    <property type="term" value="C:plasma membrane"/>
    <property type="evidence" value="ECO:0007669"/>
    <property type="project" value="UniProtKB-SubCell"/>
</dbReference>
<evidence type="ECO:0000256" key="3">
    <source>
        <dbReference type="ARBA" id="ARBA00022448"/>
    </source>
</evidence>
<evidence type="ECO:0000256" key="4">
    <source>
        <dbReference type="ARBA" id="ARBA00022475"/>
    </source>
</evidence>
<evidence type="ECO:0000259" key="9">
    <source>
        <dbReference type="PROSITE" id="PS51012"/>
    </source>
</evidence>
<dbReference type="GO" id="GO:0015920">
    <property type="term" value="P:lipopolysaccharide transport"/>
    <property type="evidence" value="ECO:0007669"/>
    <property type="project" value="TreeGrafter"/>
</dbReference>
<sequence length="268" mass="31470">MRSAVTVLMEHIRNLYLIRRLSLFELKSDNSNQYLGILWEIINPMIQIAIYWFVFGYGIRGRHPVGHIPFILWMLAGMTVWFFVNQAVLQASKSVYTRIRMVAQMNFPISVIPTYVITAKFYQHLMLLAVIFIIFQFTPYHVSVYLVQLPYYMFGLLALLVSFSLITSTLATVVRDVQMIVQSLVRILLYLTPLLWDPSHLPHLVQVIMRLNPLYYIVEGYRSALLGTSWYLVDHASYTVYFWVVVILFFVFGSMVHLKFRAHFVDYM</sequence>
<dbReference type="PROSITE" id="PS51012">
    <property type="entry name" value="ABC_TM2"/>
    <property type="match status" value="1"/>
</dbReference>
<feature type="transmembrane region" description="Helical" evidence="8">
    <location>
        <begin position="37"/>
        <end position="58"/>
    </location>
</feature>
<dbReference type="InterPro" id="IPR047817">
    <property type="entry name" value="ABC2_TM_bact-type"/>
</dbReference>
<feature type="transmembrane region" description="Helical" evidence="8">
    <location>
        <begin position="152"/>
        <end position="172"/>
    </location>
</feature>
<dbReference type="SMR" id="A0A6I8WFL7"/>